<dbReference type="OrthoDB" id="6410987at2759"/>
<sequence length="582" mass="66485">MESIIDCYFDNIFTQMDRGCLIPRYKRRQVVDYFSTVIRACSTENYEENCKKAVEAIIRFHKKTKDNNGSVCLLGKYHNVLYVALKLCFDWRLSDHKTVTTVLIDIFSCEKTFERLMIGAIFGTRVTHLISGWKSDFQTRDECLQAVEYFLEHTARSQLKFEIGGRFKTMADITMPSYGFSTPAKVCIQAGKFDFLKVLLRYGAEPVVVTNHNQCPLHLLLLRLHTLAESANPDEWKSFLFPPFQGFVLSEDVPEGVSRNQELSLEETSRMNHDPVSKHYENCESYVKFVPKKLCNNDKSDKSPETFENNQELTPKDSSSSGEPEIYCEFVSEACPKTSNVNNCESDLDEARSYSRSIPDEPKITEISQVYVPDEPKSTENHGESVSLQPRNLYTNQENIPDELKNPGGNVESVPQQPKTYEIDEKYVPDEPKTPGNDRKSFPQQPKPSKPRTPVTAEPSTPKNSLDPIPQQQKTVQNNEPVPNVFKSSIFPEDLIKCLQVFMSVIPQVPHTIFDNENEPTSLHPAVFSVVPWDRSGWTTASLKHLCRCEIRKRLVLNGCLPYGIYELKLPTQLQRYVDMGD</sequence>
<dbReference type="AlphaFoldDB" id="A0A482XUV4"/>
<dbReference type="EMBL" id="QKKF02001985">
    <property type="protein sequence ID" value="RZF48541.1"/>
    <property type="molecule type" value="Genomic_DNA"/>
</dbReference>
<evidence type="ECO:0000256" key="2">
    <source>
        <dbReference type="ARBA" id="ARBA00014074"/>
    </source>
</evidence>
<dbReference type="SUPFAM" id="SSF158235">
    <property type="entry name" value="SOCS box-like"/>
    <property type="match status" value="1"/>
</dbReference>
<feature type="domain" description="SOCS box" evidence="6">
    <location>
        <begin position="542"/>
        <end position="582"/>
    </location>
</feature>
<accession>A0A482XUV4</accession>
<evidence type="ECO:0000256" key="3">
    <source>
        <dbReference type="ARBA" id="ARBA00022786"/>
    </source>
</evidence>
<feature type="compositionally biased region" description="Polar residues" evidence="5">
    <location>
        <begin position="384"/>
        <end position="399"/>
    </location>
</feature>
<reference evidence="7 8" key="1">
    <citation type="journal article" date="2017" name="Gigascience">
        <title>Genome sequence of the small brown planthopper, Laodelphax striatellus.</title>
        <authorList>
            <person name="Zhu J."/>
            <person name="Jiang F."/>
            <person name="Wang X."/>
            <person name="Yang P."/>
            <person name="Bao Y."/>
            <person name="Zhao W."/>
            <person name="Wang W."/>
            <person name="Lu H."/>
            <person name="Wang Q."/>
            <person name="Cui N."/>
            <person name="Li J."/>
            <person name="Chen X."/>
            <person name="Luo L."/>
            <person name="Yu J."/>
            <person name="Kang L."/>
            <person name="Cui F."/>
        </authorList>
    </citation>
    <scope>NUCLEOTIDE SEQUENCE [LARGE SCALE GENOMIC DNA]</scope>
    <source>
        <strain evidence="7">Lst14</strain>
    </source>
</reference>
<evidence type="ECO:0000259" key="6">
    <source>
        <dbReference type="PROSITE" id="PS50225"/>
    </source>
</evidence>
<feature type="region of interest" description="Disordered" evidence="5">
    <location>
        <begin position="299"/>
        <end position="323"/>
    </location>
</feature>
<feature type="compositionally biased region" description="Polar residues" evidence="5">
    <location>
        <begin position="306"/>
        <end position="322"/>
    </location>
</feature>
<evidence type="ECO:0000313" key="7">
    <source>
        <dbReference type="EMBL" id="RZF48541.1"/>
    </source>
</evidence>
<dbReference type="SUPFAM" id="SSF48403">
    <property type="entry name" value="Ankyrin repeat"/>
    <property type="match status" value="1"/>
</dbReference>
<dbReference type="SMART" id="SM00969">
    <property type="entry name" value="SOCS_box"/>
    <property type="match status" value="1"/>
</dbReference>
<dbReference type="FunCoup" id="A0A482XUV4">
    <property type="interactions" value="1"/>
</dbReference>
<evidence type="ECO:0000313" key="8">
    <source>
        <dbReference type="Proteomes" id="UP000291343"/>
    </source>
</evidence>
<dbReference type="PANTHER" id="PTHR20966">
    <property type="entry name" value="ANKYRIN REPEAT AND SOCS BOX PROTEIN 17"/>
    <property type="match status" value="1"/>
</dbReference>
<feature type="compositionally biased region" description="Basic and acidic residues" evidence="5">
    <location>
        <begin position="421"/>
        <end position="441"/>
    </location>
</feature>
<dbReference type="PANTHER" id="PTHR20966:SF2">
    <property type="entry name" value="ANKYRIN REPEAT AND SOCS BOX PROTEIN 17"/>
    <property type="match status" value="1"/>
</dbReference>
<keyword evidence="4" id="KW-0040">ANK repeat</keyword>
<dbReference type="InterPro" id="IPR036036">
    <property type="entry name" value="SOCS_box-like_dom_sf"/>
</dbReference>
<gene>
    <name evidence="7" type="ORF">LSTR_LSTR011156</name>
</gene>
<dbReference type="Proteomes" id="UP000291343">
    <property type="component" value="Unassembled WGS sequence"/>
</dbReference>
<evidence type="ECO:0000256" key="1">
    <source>
        <dbReference type="ARBA" id="ARBA00003062"/>
    </source>
</evidence>
<feature type="compositionally biased region" description="Basic and acidic residues" evidence="5">
    <location>
        <begin position="352"/>
        <end position="364"/>
    </location>
</feature>
<dbReference type="CDD" id="cd03716">
    <property type="entry name" value="SOCS_ASB_like"/>
    <property type="match status" value="1"/>
</dbReference>
<protein>
    <recommendedName>
        <fullName evidence="2">Ankyrin repeat and SOCS box protein 17</fullName>
    </recommendedName>
</protein>
<organism evidence="7 8">
    <name type="scientific">Laodelphax striatellus</name>
    <name type="common">Small brown planthopper</name>
    <name type="synonym">Delphax striatella</name>
    <dbReference type="NCBI Taxonomy" id="195883"/>
    <lineage>
        <taxon>Eukaryota</taxon>
        <taxon>Metazoa</taxon>
        <taxon>Ecdysozoa</taxon>
        <taxon>Arthropoda</taxon>
        <taxon>Hexapoda</taxon>
        <taxon>Insecta</taxon>
        <taxon>Pterygota</taxon>
        <taxon>Neoptera</taxon>
        <taxon>Paraneoptera</taxon>
        <taxon>Hemiptera</taxon>
        <taxon>Auchenorrhyncha</taxon>
        <taxon>Fulgoroidea</taxon>
        <taxon>Delphacidae</taxon>
        <taxon>Criomorphinae</taxon>
        <taxon>Laodelphax</taxon>
    </lineage>
</organism>
<evidence type="ECO:0000256" key="4">
    <source>
        <dbReference type="ARBA" id="ARBA00023043"/>
    </source>
</evidence>
<dbReference type="Gene3D" id="1.10.750.20">
    <property type="entry name" value="SOCS box"/>
    <property type="match status" value="1"/>
</dbReference>
<dbReference type="Pfam" id="PF07525">
    <property type="entry name" value="SOCS_box"/>
    <property type="match status" value="1"/>
</dbReference>
<proteinExistence type="predicted"/>
<dbReference type="InterPro" id="IPR036770">
    <property type="entry name" value="Ankyrin_rpt-contain_sf"/>
</dbReference>
<comment type="caution">
    <text evidence="7">The sequence shown here is derived from an EMBL/GenBank/DDBJ whole genome shotgun (WGS) entry which is preliminary data.</text>
</comment>
<comment type="function">
    <text evidence="1">May be a substrate-recognition component of a SCF-like ECS (Elongin-Cullin-SOCS-box protein) E3 ubiquitin-protein ligase complex which mediates the ubiquitination and subsequent proteasomal degradation of target proteins.</text>
</comment>
<dbReference type="InterPro" id="IPR039147">
    <property type="entry name" value="ASB17"/>
</dbReference>
<dbReference type="InterPro" id="IPR001496">
    <property type="entry name" value="SOCS_box"/>
</dbReference>
<dbReference type="PROSITE" id="PS50225">
    <property type="entry name" value="SOCS"/>
    <property type="match status" value="1"/>
</dbReference>
<dbReference type="GO" id="GO:0035556">
    <property type="term" value="P:intracellular signal transduction"/>
    <property type="evidence" value="ECO:0007669"/>
    <property type="project" value="InterPro"/>
</dbReference>
<feature type="region of interest" description="Disordered" evidence="5">
    <location>
        <begin position="352"/>
        <end position="482"/>
    </location>
</feature>
<dbReference type="InParanoid" id="A0A482XUV4"/>
<keyword evidence="8" id="KW-1185">Reference proteome</keyword>
<name>A0A482XUV4_LAOST</name>
<dbReference type="Gene3D" id="1.25.40.20">
    <property type="entry name" value="Ankyrin repeat-containing domain"/>
    <property type="match status" value="1"/>
</dbReference>
<keyword evidence="3" id="KW-0833">Ubl conjugation pathway</keyword>
<feature type="compositionally biased region" description="Basic and acidic residues" evidence="5">
    <location>
        <begin position="374"/>
        <end position="383"/>
    </location>
</feature>
<evidence type="ECO:0000256" key="5">
    <source>
        <dbReference type="SAM" id="MobiDB-lite"/>
    </source>
</evidence>
<feature type="compositionally biased region" description="Polar residues" evidence="5">
    <location>
        <begin position="458"/>
        <end position="481"/>
    </location>
</feature>